<dbReference type="PANTHER" id="PTHR35936">
    <property type="entry name" value="MEMBRANE-BOUND LYTIC MUREIN TRANSGLYCOSYLASE F"/>
    <property type="match status" value="1"/>
</dbReference>
<feature type="domain" description="Solute-binding protein family 3/N-terminal" evidence="2">
    <location>
        <begin position="42"/>
        <end position="266"/>
    </location>
</feature>
<dbReference type="Pfam" id="PF00497">
    <property type="entry name" value="SBP_bac_3"/>
    <property type="match status" value="1"/>
</dbReference>
<accession>A0ABX7M5E8</accession>
<reference evidence="3 4" key="1">
    <citation type="submission" date="2021-02" db="EMBL/GenBank/DDBJ databases">
        <title>Niveibacterium changnyeongensis HC41.</title>
        <authorList>
            <person name="Kang M."/>
        </authorList>
    </citation>
    <scope>NUCLEOTIDE SEQUENCE [LARGE SCALE GENOMIC DNA]</scope>
    <source>
        <strain evidence="3 4">HC41</strain>
    </source>
</reference>
<dbReference type="Gene3D" id="3.40.190.10">
    <property type="entry name" value="Periplasmic binding protein-like II"/>
    <property type="match status" value="2"/>
</dbReference>
<name>A0ABX7M5E8_9RHOO</name>
<evidence type="ECO:0000313" key="3">
    <source>
        <dbReference type="EMBL" id="QSI76985.1"/>
    </source>
</evidence>
<gene>
    <name evidence="3" type="ORF">JY500_21495</name>
</gene>
<dbReference type="InterPro" id="IPR001638">
    <property type="entry name" value="Solute-binding_3/MltF_N"/>
</dbReference>
<dbReference type="EMBL" id="CP071060">
    <property type="protein sequence ID" value="QSI76985.1"/>
    <property type="molecule type" value="Genomic_DNA"/>
</dbReference>
<keyword evidence="1" id="KW-0732">Signal</keyword>
<keyword evidence="4" id="KW-1185">Reference proteome</keyword>
<dbReference type="SMART" id="SM00062">
    <property type="entry name" value="PBPb"/>
    <property type="match status" value="1"/>
</dbReference>
<sequence>MLLQAGHTDDARRGRWPSRALVCALLAAMPILAAAAGPACRKVVISADPKYPPLHWYDGTTLTGASVEIATRVFTRLGVRWELQYLGPWPRVLSAAEHGDVDVVTTLKDTPERRAFLEFTQPVLNNPIAVFVKVDYPINYFGRDSLIGRKGGLTRGNRFGEEADRFIRERLDVEELNDPLTGFRMLMAGRIDYFMTGLHAGRATLIEAGLEGRIVALAPYVAETGNAIGFVRHSPCRALVPAANRVLSEMAARGEIKQIVDRNLERWRQNPALPEG</sequence>
<protein>
    <submittedName>
        <fullName evidence="3">Transporter substrate-binding domain-containing protein</fullName>
    </submittedName>
</protein>
<dbReference type="Proteomes" id="UP000663570">
    <property type="component" value="Chromosome"/>
</dbReference>
<proteinExistence type="predicted"/>
<dbReference type="SUPFAM" id="SSF53850">
    <property type="entry name" value="Periplasmic binding protein-like II"/>
    <property type="match status" value="1"/>
</dbReference>
<dbReference type="PANTHER" id="PTHR35936:SF6">
    <property type="entry name" value="AMINO ACID ABC TRANSPORTER SUBSTRATE-BINDING PAAT FAMILY PROTEIN"/>
    <property type="match status" value="1"/>
</dbReference>
<dbReference type="RefSeq" id="WP_206254556.1">
    <property type="nucleotide sequence ID" value="NZ_CP071060.1"/>
</dbReference>
<organism evidence="3 4">
    <name type="scientific">Niveibacterium microcysteis</name>
    <dbReference type="NCBI Taxonomy" id="2811415"/>
    <lineage>
        <taxon>Bacteria</taxon>
        <taxon>Pseudomonadati</taxon>
        <taxon>Pseudomonadota</taxon>
        <taxon>Betaproteobacteria</taxon>
        <taxon>Rhodocyclales</taxon>
        <taxon>Rhodocyclaceae</taxon>
        <taxon>Niveibacterium</taxon>
    </lineage>
</organism>
<evidence type="ECO:0000256" key="1">
    <source>
        <dbReference type="ARBA" id="ARBA00022729"/>
    </source>
</evidence>
<evidence type="ECO:0000313" key="4">
    <source>
        <dbReference type="Proteomes" id="UP000663570"/>
    </source>
</evidence>
<evidence type="ECO:0000259" key="2">
    <source>
        <dbReference type="SMART" id="SM00062"/>
    </source>
</evidence>